<protein>
    <submittedName>
        <fullName evidence="2">Uncharacterized protein</fullName>
    </submittedName>
</protein>
<sequence>MSVIAKLSERHVVKLAWLAVLGGAASAVLGDRLWRWAAGLGPGVGFAFGAFCGTGILCGWALAAAALRRRQWVRCAAATAVGTIAFLALAGLFPGRNGRLVGSLVMPRGQRMWVEENPTVWWAIAAGLALGALALWRTISRRPAR</sequence>
<keyword evidence="1" id="KW-0812">Transmembrane</keyword>
<dbReference type="Proteomes" id="UP000656881">
    <property type="component" value="Unassembled WGS sequence"/>
</dbReference>
<accession>A0ABQ2M6P8</accession>
<evidence type="ECO:0000313" key="2">
    <source>
        <dbReference type="EMBL" id="GGO47527.1"/>
    </source>
</evidence>
<keyword evidence="1" id="KW-0472">Membrane</keyword>
<feature type="transmembrane region" description="Helical" evidence="1">
    <location>
        <begin position="72"/>
        <end position="93"/>
    </location>
</feature>
<feature type="transmembrane region" description="Helical" evidence="1">
    <location>
        <begin position="46"/>
        <end position="65"/>
    </location>
</feature>
<evidence type="ECO:0000256" key="1">
    <source>
        <dbReference type="SAM" id="Phobius"/>
    </source>
</evidence>
<keyword evidence="3" id="KW-1185">Reference proteome</keyword>
<feature type="transmembrane region" description="Helical" evidence="1">
    <location>
        <begin position="120"/>
        <end position="139"/>
    </location>
</feature>
<evidence type="ECO:0000313" key="3">
    <source>
        <dbReference type="Proteomes" id="UP000656881"/>
    </source>
</evidence>
<keyword evidence="1" id="KW-1133">Transmembrane helix</keyword>
<proteinExistence type="predicted"/>
<dbReference type="RefSeq" id="WP_189175051.1">
    <property type="nucleotide sequence ID" value="NZ_BMNG01000008.1"/>
</dbReference>
<comment type="caution">
    <text evidence="2">The sequence shown here is derived from an EMBL/GenBank/DDBJ whole genome shotgun (WGS) entry which is preliminary data.</text>
</comment>
<reference evidence="3" key="1">
    <citation type="journal article" date="2019" name="Int. J. Syst. Evol. Microbiol.">
        <title>The Global Catalogue of Microorganisms (GCM) 10K type strain sequencing project: providing services to taxonomists for standard genome sequencing and annotation.</title>
        <authorList>
            <consortium name="The Broad Institute Genomics Platform"/>
            <consortium name="The Broad Institute Genome Sequencing Center for Infectious Disease"/>
            <person name="Wu L."/>
            <person name="Ma J."/>
        </authorList>
    </citation>
    <scope>NUCLEOTIDE SEQUENCE [LARGE SCALE GENOMIC DNA]</scope>
    <source>
        <strain evidence="3">CGMCC 4.7349</strain>
    </source>
</reference>
<dbReference type="EMBL" id="BMNG01000008">
    <property type="protein sequence ID" value="GGO47527.1"/>
    <property type="molecule type" value="Genomic_DNA"/>
</dbReference>
<organism evidence="2 3">
    <name type="scientific">Streptomyces lasiicapitis</name>
    <dbReference type="NCBI Taxonomy" id="1923961"/>
    <lineage>
        <taxon>Bacteria</taxon>
        <taxon>Bacillati</taxon>
        <taxon>Actinomycetota</taxon>
        <taxon>Actinomycetes</taxon>
        <taxon>Kitasatosporales</taxon>
        <taxon>Streptomycetaceae</taxon>
        <taxon>Streptomyces</taxon>
    </lineage>
</organism>
<name>A0ABQ2M6P8_9ACTN</name>
<gene>
    <name evidence="2" type="ORF">GCM10012286_41030</name>
</gene>